<gene>
    <name evidence="2" type="ORF">J4G33_03300</name>
</gene>
<organism evidence="2 3">
    <name type="scientific">Actinotalea soli</name>
    <dbReference type="NCBI Taxonomy" id="2819234"/>
    <lineage>
        <taxon>Bacteria</taxon>
        <taxon>Bacillati</taxon>
        <taxon>Actinomycetota</taxon>
        <taxon>Actinomycetes</taxon>
        <taxon>Micrococcales</taxon>
        <taxon>Cellulomonadaceae</taxon>
        <taxon>Actinotalea</taxon>
    </lineage>
</organism>
<dbReference type="AlphaFoldDB" id="A0A939LMM3"/>
<dbReference type="Pfam" id="PF06283">
    <property type="entry name" value="ThuA"/>
    <property type="match status" value="1"/>
</dbReference>
<dbReference type="PANTHER" id="PTHR40469:SF2">
    <property type="entry name" value="GALACTOSE-BINDING DOMAIN-LIKE SUPERFAMILY PROTEIN"/>
    <property type="match status" value="1"/>
</dbReference>
<accession>A0A939LMM3</accession>
<sequence>MSTPTALVVRGGWEGHAPVETTDLFLPFLRDAGFEVLVEDSLEVYADETLMHGTDLVVQSWTMGDILPAELRGLREAIRAGTGFAGWHGGVVDAFRQATDYHQLVGGQFAAHPGDLVDHTVDVRPERADHPIVTGLSSIRLHSEQYWVMTDPLVDVLATTTIPRRPEDPWSEPVTCPAVWTRTWGGGRVFVCTPGHQTADLEIPGLRQVVERGLLWAARER</sequence>
<dbReference type="SUPFAM" id="SSF52317">
    <property type="entry name" value="Class I glutamine amidotransferase-like"/>
    <property type="match status" value="1"/>
</dbReference>
<dbReference type="InterPro" id="IPR029010">
    <property type="entry name" value="ThuA-like"/>
</dbReference>
<dbReference type="RefSeq" id="WP_208054439.1">
    <property type="nucleotide sequence ID" value="NZ_JAGEMK010000001.1"/>
</dbReference>
<keyword evidence="3" id="KW-1185">Reference proteome</keyword>
<name>A0A939LMM3_9CELL</name>
<feature type="domain" description="ThuA-like" evidence="1">
    <location>
        <begin position="6"/>
        <end position="217"/>
    </location>
</feature>
<comment type="caution">
    <text evidence="2">The sequence shown here is derived from an EMBL/GenBank/DDBJ whole genome shotgun (WGS) entry which is preliminary data.</text>
</comment>
<protein>
    <submittedName>
        <fullName evidence="2">ThuA domain-containing protein</fullName>
    </submittedName>
</protein>
<reference evidence="2" key="1">
    <citation type="submission" date="2021-03" db="EMBL/GenBank/DDBJ databases">
        <title>Actinotalea soli sp. nov., isolated from soil.</title>
        <authorList>
            <person name="Ping W."/>
            <person name="Zhang J."/>
        </authorList>
    </citation>
    <scope>NUCLEOTIDE SEQUENCE</scope>
    <source>
        <strain evidence="2">BY-33</strain>
    </source>
</reference>
<dbReference type="Proteomes" id="UP000664209">
    <property type="component" value="Unassembled WGS sequence"/>
</dbReference>
<proteinExistence type="predicted"/>
<evidence type="ECO:0000313" key="2">
    <source>
        <dbReference type="EMBL" id="MBO1750822.1"/>
    </source>
</evidence>
<dbReference type="PANTHER" id="PTHR40469">
    <property type="entry name" value="SECRETED GLYCOSYL HYDROLASE"/>
    <property type="match status" value="1"/>
</dbReference>
<dbReference type="InterPro" id="IPR029062">
    <property type="entry name" value="Class_I_gatase-like"/>
</dbReference>
<dbReference type="Gene3D" id="3.40.50.880">
    <property type="match status" value="1"/>
</dbReference>
<dbReference type="EMBL" id="JAGEMK010000001">
    <property type="protein sequence ID" value="MBO1750822.1"/>
    <property type="molecule type" value="Genomic_DNA"/>
</dbReference>
<evidence type="ECO:0000313" key="3">
    <source>
        <dbReference type="Proteomes" id="UP000664209"/>
    </source>
</evidence>
<evidence type="ECO:0000259" key="1">
    <source>
        <dbReference type="Pfam" id="PF06283"/>
    </source>
</evidence>